<reference evidence="2" key="1">
    <citation type="submission" date="2022-01" db="EMBL/GenBank/DDBJ databases">
        <title>Genome Sequence Resource for Two Populations of Ditylenchus destructor, the Migratory Endoparasitic Phytonematode.</title>
        <authorList>
            <person name="Zhang H."/>
            <person name="Lin R."/>
            <person name="Xie B."/>
        </authorList>
    </citation>
    <scope>NUCLEOTIDE SEQUENCE</scope>
    <source>
        <strain evidence="2">BazhouSP</strain>
    </source>
</reference>
<evidence type="ECO:0000313" key="3">
    <source>
        <dbReference type="Proteomes" id="UP001201812"/>
    </source>
</evidence>
<feature type="compositionally biased region" description="Basic and acidic residues" evidence="1">
    <location>
        <begin position="50"/>
        <end position="62"/>
    </location>
</feature>
<feature type="compositionally biased region" description="Basic and acidic residues" evidence="1">
    <location>
        <begin position="20"/>
        <end position="39"/>
    </location>
</feature>
<dbReference type="AlphaFoldDB" id="A0AAD4MRB8"/>
<dbReference type="EMBL" id="JAKKPZ010000079">
    <property type="protein sequence ID" value="KAI1703650.1"/>
    <property type="molecule type" value="Genomic_DNA"/>
</dbReference>
<proteinExistence type="predicted"/>
<accession>A0AAD4MRB8</accession>
<feature type="compositionally biased region" description="Polar residues" evidence="1">
    <location>
        <begin position="1"/>
        <end position="19"/>
    </location>
</feature>
<gene>
    <name evidence="2" type="ORF">DdX_14789</name>
</gene>
<sequence length="75" mass="8725">MDSTPNQPQPSSSGRNVQKANEKRIAKREKEQQKLEKFAAVRQAKRHPLRRQEGTGHLDEAFRPLYPEEPEESRT</sequence>
<keyword evidence="3" id="KW-1185">Reference proteome</keyword>
<evidence type="ECO:0000256" key="1">
    <source>
        <dbReference type="SAM" id="MobiDB-lite"/>
    </source>
</evidence>
<dbReference type="Proteomes" id="UP001201812">
    <property type="component" value="Unassembled WGS sequence"/>
</dbReference>
<comment type="caution">
    <text evidence="2">The sequence shown here is derived from an EMBL/GenBank/DDBJ whole genome shotgun (WGS) entry which is preliminary data.</text>
</comment>
<feature type="region of interest" description="Disordered" evidence="1">
    <location>
        <begin position="1"/>
        <end position="75"/>
    </location>
</feature>
<organism evidence="2 3">
    <name type="scientific">Ditylenchus destructor</name>
    <dbReference type="NCBI Taxonomy" id="166010"/>
    <lineage>
        <taxon>Eukaryota</taxon>
        <taxon>Metazoa</taxon>
        <taxon>Ecdysozoa</taxon>
        <taxon>Nematoda</taxon>
        <taxon>Chromadorea</taxon>
        <taxon>Rhabditida</taxon>
        <taxon>Tylenchina</taxon>
        <taxon>Tylenchomorpha</taxon>
        <taxon>Sphaerularioidea</taxon>
        <taxon>Anguinidae</taxon>
        <taxon>Anguininae</taxon>
        <taxon>Ditylenchus</taxon>
    </lineage>
</organism>
<name>A0AAD4MRB8_9BILA</name>
<protein>
    <submittedName>
        <fullName evidence="2">Uncharacterized protein</fullName>
    </submittedName>
</protein>
<evidence type="ECO:0000313" key="2">
    <source>
        <dbReference type="EMBL" id="KAI1703650.1"/>
    </source>
</evidence>